<evidence type="ECO:0000259" key="4">
    <source>
        <dbReference type="PROSITE" id="PS50021"/>
    </source>
</evidence>
<evidence type="ECO:0000256" key="2">
    <source>
        <dbReference type="SAM" id="MobiDB-lite"/>
    </source>
</evidence>
<name>H2AWF7_KAZAF</name>
<dbReference type="PROSITE" id="PS50096">
    <property type="entry name" value="IQ"/>
    <property type="match status" value="1"/>
</dbReference>
<evidence type="ECO:0008006" key="7">
    <source>
        <dbReference type="Google" id="ProtNLM"/>
    </source>
</evidence>
<dbReference type="OrthoDB" id="775356at2759"/>
<dbReference type="GO" id="GO:1903479">
    <property type="term" value="P:mitotic actomyosin contractile ring assembly actin filament organization"/>
    <property type="evidence" value="ECO:0007669"/>
    <property type="project" value="EnsemblFungi"/>
</dbReference>
<keyword evidence="1" id="KW-0175">Coiled coil</keyword>
<dbReference type="PROSITE" id="PS50021">
    <property type="entry name" value="CH"/>
    <property type="match status" value="1"/>
</dbReference>
<dbReference type="GO" id="GO:0005096">
    <property type="term" value="F:GTPase activator activity"/>
    <property type="evidence" value="ECO:0007669"/>
    <property type="project" value="TreeGrafter"/>
</dbReference>
<dbReference type="InParanoid" id="H2AWF7"/>
<dbReference type="STRING" id="1071382.H2AWF7"/>
<dbReference type="CDD" id="cd12206">
    <property type="entry name" value="RasGAP_IQGAP_related"/>
    <property type="match status" value="1"/>
</dbReference>
<dbReference type="HOGENOM" id="CLU_000972_1_0_1"/>
<dbReference type="Pfam" id="PF00616">
    <property type="entry name" value="RasGAP"/>
    <property type="match status" value="1"/>
</dbReference>
<dbReference type="SUPFAM" id="SSF47576">
    <property type="entry name" value="Calponin-homology domain, CH-domain"/>
    <property type="match status" value="1"/>
</dbReference>
<dbReference type="CDD" id="cd21206">
    <property type="entry name" value="CH_IQGAP"/>
    <property type="match status" value="1"/>
</dbReference>
<accession>H2AWF7</accession>
<dbReference type="Pfam" id="PF00612">
    <property type="entry name" value="IQ"/>
    <property type="match status" value="2"/>
</dbReference>
<dbReference type="InterPro" id="IPR001715">
    <property type="entry name" value="CH_dom"/>
</dbReference>
<dbReference type="SUPFAM" id="SSF143885">
    <property type="entry name" value="RGC domain-like"/>
    <property type="match status" value="1"/>
</dbReference>
<dbReference type="Pfam" id="PF00307">
    <property type="entry name" value="CH"/>
    <property type="match status" value="1"/>
</dbReference>
<dbReference type="GO" id="GO:1903471">
    <property type="term" value="P:regulation of mitotic actomyosin contractile ring contraction"/>
    <property type="evidence" value="ECO:0007669"/>
    <property type="project" value="EnsemblFungi"/>
</dbReference>
<reference evidence="5 6" key="1">
    <citation type="journal article" date="2011" name="Proc. Natl. Acad. Sci. U.S.A.">
        <title>Evolutionary erosion of yeast sex chromosomes by mating-type switching accidents.</title>
        <authorList>
            <person name="Gordon J.L."/>
            <person name="Armisen D."/>
            <person name="Proux-Wera E."/>
            <person name="Oheigeartaigh S.S."/>
            <person name="Byrne K.P."/>
            <person name="Wolfe K.H."/>
        </authorList>
    </citation>
    <scope>NUCLEOTIDE SEQUENCE [LARGE SCALE GENOMIC DNA]</scope>
    <source>
        <strain evidence="6">ATCC 22294 / BCRC 22015 / CBS 2517 / CECT 1963 / NBRC 1671 / NRRL Y-8276</strain>
    </source>
</reference>
<proteinExistence type="predicted"/>
<dbReference type="Gene3D" id="1.10.418.10">
    <property type="entry name" value="Calponin-like domain"/>
    <property type="match status" value="1"/>
</dbReference>
<dbReference type="RefSeq" id="XP_003957842.1">
    <property type="nucleotide sequence ID" value="XM_003957793.1"/>
</dbReference>
<dbReference type="Proteomes" id="UP000005220">
    <property type="component" value="Chromosome 6"/>
</dbReference>
<dbReference type="GO" id="GO:0072741">
    <property type="term" value="P:protein localization to cell division site"/>
    <property type="evidence" value="ECO:0007669"/>
    <property type="project" value="EnsemblFungi"/>
</dbReference>
<dbReference type="GO" id="GO:0051015">
    <property type="term" value="F:actin filament binding"/>
    <property type="evidence" value="ECO:0007669"/>
    <property type="project" value="EnsemblFungi"/>
</dbReference>
<gene>
    <name evidence="5" type="primary">KAFR0F01110</name>
    <name evidence="5" type="ORF">KAFR_0F01110</name>
</gene>
<dbReference type="GO" id="GO:0005516">
    <property type="term" value="F:calmodulin binding"/>
    <property type="evidence" value="ECO:0007669"/>
    <property type="project" value="EnsemblFungi"/>
</dbReference>
<dbReference type="eggNOG" id="KOG2128">
    <property type="taxonomic scope" value="Eukaryota"/>
</dbReference>
<dbReference type="SUPFAM" id="SSF48350">
    <property type="entry name" value="GTPase activation domain, GAP"/>
    <property type="match status" value="1"/>
</dbReference>
<dbReference type="Pfam" id="PF03836">
    <property type="entry name" value="RasGAP_C"/>
    <property type="match status" value="1"/>
</dbReference>
<feature type="domain" description="Calponin-homology (CH)" evidence="4">
    <location>
        <begin position="119"/>
        <end position="229"/>
    </location>
</feature>
<dbReference type="InterPro" id="IPR000593">
    <property type="entry name" value="RasGAP_C"/>
</dbReference>
<dbReference type="InterPro" id="IPR001936">
    <property type="entry name" value="RasGAP_dom"/>
</dbReference>
<dbReference type="SMART" id="SM00033">
    <property type="entry name" value="CH"/>
    <property type="match status" value="1"/>
</dbReference>
<keyword evidence="6" id="KW-1185">Reference proteome</keyword>
<dbReference type="GO" id="GO:0032038">
    <property type="term" value="F:myosin II heavy chain binding"/>
    <property type="evidence" value="ECO:0007669"/>
    <property type="project" value="EnsemblFungi"/>
</dbReference>
<dbReference type="Gene3D" id="1.10.506.10">
    <property type="entry name" value="GTPase Activation - p120gap, domain 1"/>
    <property type="match status" value="1"/>
</dbReference>
<dbReference type="KEGG" id="kaf:KAFR_0F01110"/>
<protein>
    <recommendedName>
        <fullName evidence="7">Calponin-homology (CH) domain-containing protein</fullName>
    </recommendedName>
</protein>
<dbReference type="EMBL" id="HE650826">
    <property type="protein sequence ID" value="CCF58707.1"/>
    <property type="molecule type" value="Genomic_DNA"/>
</dbReference>
<dbReference type="GeneID" id="13884175"/>
<sequence>MPSFNEPPMERSQTNSYFDRYLQNVNSENQRSLQPLKPLSSSEVNLSLNINTPSKVNFKTSASPVLLKEKENLSTSFRSSVPASNALNSRPNPPMKNTSTQNFDISNYSKEELRYYEYLCRVGEIKVWIENVIGETLPSELELCVGDSLRNGVYLAMVTQAINSDLAPTVFPAGDKLQFKHTQNINAFFSLVEHVGVPDSFRFELQDLYNKKNLPQVFETLLILITMIAKKWPGKTPVLTNLSGTLSFSKEDIKRVQRLWPRIRDFKALAAPQSPSRKNVRDSPDHSGLIRDFNQFEPLKVLTKNIDNDNHKTPSKTYEKEYTKLETPRLASPIKLSTSPTKQYESEADLNRRSPIHSFRETSVLPSTPSLQYSPLKTTSLSYYSPSISRHLTYDTEFYLRRSQNRETNLQYYDAFAYSPSHYSPVRRRKMTESEFLQEVVNIQSCCKGSNTRFELYMQRKLLTLFKNEIFRFQSLLKAQCARKNILGDNYTNPVLQNIPTLPILQAQLRAINVRNKIDSHIIKGFRQQRNIERLQACLSGIKIRKIIRIQIIDNNIATIPAKRLQARVKGNFRREKLRSLLYVAGSQLTEITTIQSFCRGRFVRRQVGGLSSTLLQTEASLDLNALKGIIRGNTVRCSVELRHNVVIHERGSLLRLLALLQANNSRHKVRFLTLASEDQRSVLSLQGLVRGILVRYTLDLIDDIIEYNNIDILQAHVRSASIRSTLTKRSKIFLKSEKSIVNIQSKIRMYLQRSAYVELMQYPNPRLRSVRKFTHLLNNSGTMEELQNELEACQASLDSENMKRASLEKEIRERLDILDILEKFGLDKEGLILSWKATRDSLTSPYSQYSSFEKLFYLLQVNPAYWKILYGQEKEFVENNVYLTFTTVNERMGEREKSCFVRLLNEFLLYSVNEAKSINQIFSEKSQIWERLMKKFLYKEYPTLFSLFNPLLEYICDPKVDMDSNPYVLYEKIHGSAPHQNILPIEDKETKEQFIQNLRNLWHCIEMIAEILTKQFSSIPLEVRFLCTKIFGYAADKNADETDSLRCIAKVLIGCFISEYIVNRRQYGFLENEDEQIEEKIAVVLKSAMTVFSLRKFSGYYDPLNQYCDEIKGNVQTLLYSVFLDPSYEQKGEELVYTDMISKPPSLEILKEKAFEIVDKFREHLLNYPENDVILEVLEEATERKSKRESRIFLQLNPSAYRFSVVEDKMRKLYDQTKRAFIYMTQVEEIESNLYALATSTVLPEDEPIFKQLVKENSSIKNDPIVQHLQPQTYFSLKSTTLKRIYELENLGIINSRENKLQNILNDIANTIKNPTYALEYVSHELNIATNILRQLSENNRQLSKHFASIGKSIEKIIGESQRARNFVPGHKSTFSGIKSAYKKVQHKDVIEMEGLKFKWTTRQMYEKGVIRSITGERLGEQTVKVFGSSGPKFPDIVFKISTSNGAKFSIQLLDKRKGSEKRFTETMDSFTFHDLLYSQVNGQDKIWTLLNSAVSFNTEKLLFLIIETFFS</sequence>
<dbReference type="PROSITE" id="PS50018">
    <property type="entry name" value="RAS_GTPASE_ACTIV_2"/>
    <property type="match status" value="1"/>
</dbReference>
<organism evidence="5 6">
    <name type="scientific">Kazachstania africana (strain ATCC 22294 / BCRC 22015 / CBS 2517 / CECT 1963 / NBRC 1671 / NRRL Y-8276)</name>
    <name type="common">Yeast</name>
    <name type="synonym">Kluyveromyces africanus</name>
    <dbReference type="NCBI Taxonomy" id="1071382"/>
    <lineage>
        <taxon>Eukaryota</taxon>
        <taxon>Fungi</taxon>
        <taxon>Dikarya</taxon>
        <taxon>Ascomycota</taxon>
        <taxon>Saccharomycotina</taxon>
        <taxon>Saccharomycetes</taxon>
        <taxon>Saccharomycetales</taxon>
        <taxon>Saccharomycetaceae</taxon>
        <taxon>Kazachstania</taxon>
    </lineage>
</organism>
<dbReference type="GO" id="GO:0120155">
    <property type="term" value="C:MIH complex"/>
    <property type="evidence" value="ECO:0007669"/>
    <property type="project" value="EnsemblFungi"/>
</dbReference>
<feature type="region of interest" description="Disordered" evidence="2">
    <location>
        <begin position="77"/>
        <end position="102"/>
    </location>
</feature>
<dbReference type="InterPro" id="IPR000048">
    <property type="entry name" value="IQ_motif_EF-hand-BS"/>
</dbReference>
<dbReference type="FunCoup" id="H2AWF7">
    <property type="interactions" value="416"/>
</dbReference>
<evidence type="ECO:0000259" key="3">
    <source>
        <dbReference type="PROSITE" id="PS50018"/>
    </source>
</evidence>
<dbReference type="GO" id="GO:0032033">
    <property type="term" value="F:myosin II light chain binding"/>
    <property type="evidence" value="ECO:0007669"/>
    <property type="project" value="EnsemblFungi"/>
</dbReference>
<evidence type="ECO:0000313" key="6">
    <source>
        <dbReference type="Proteomes" id="UP000005220"/>
    </source>
</evidence>
<feature type="coiled-coil region" evidence="1">
    <location>
        <begin position="784"/>
        <end position="811"/>
    </location>
</feature>
<dbReference type="SMART" id="SM00015">
    <property type="entry name" value="IQ"/>
    <property type="match status" value="3"/>
</dbReference>
<dbReference type="PANTHER" id="PTHR14149">
    <property type="entry name" value="RAS GTPASE-ACTIVATING PROTEIN WITH IQ MOTIF"/>
    <property type="match status" value="1"/>
</dbReference>
<dbReference type="GO" id="GO:0000142">
    <property type="term" value="C:cellular bud neck contractile ring"/>
    <property type="evidence" value="ECO:0007669"/>
    <property type="project" value="EnsemblFungi"/>
</dbReference>
<feature type="domain" description="Ras-GAP" evidence="3">
    <location>
        <begin position="904"/>
        <end position="1094"/>
    </location>
</feature>
<evidence type="ECO:0000313" key="5">
    <source>
        <dbReference type="EMBL" id="CCF58707.1"/>
    </source>
</evidence>
<evidence type="ECO:0000256" key="1">
    <source>
        <dbReference type="SAM" id="Coils"/>
    </source>
</evidence>
<dbReference type="InterPro" id="IPR008936">
    <property type="entry name" value="Rho_GTPase_activation_prot"/>
</dbReference>
<dbReference type="InterPro" id="IPR036872">
    <property type="entry name" value="CH_dom_sf"/>
</dbReference>
<dbReference type="PANTHER" id="PTHR14149:SF14">
    <property type="entry name" value="CALPONIN-HOMOLOGY (CH) DOMAIN-CONTAINING PROTEIN"/>
    <property type="match status" value="1"/>
</dbReference>